<keyword evidence="1" id="KW-0812">Transmembrane</keyword>
<feature type="transmembrane region" description="Helical" evidence="1">
    <location>
        <begin position="142"/>
        <end position="162"/>
    </location>
</feature>
<dbReference type="NCBIfam" id="NF038065">
    <property type="entry name" value="Pr6Pr"/>
    <property type="match status" value="1"/>
</dbReference>
<name>A0ABS2JZW4_9GAMM</name>
<evidence type="ECO:0000313" key="3">
    <source>
        <dbReference type="Proteomes" id="UP001430149"/>
    </source>
</evidence>
<comment type="caution">
    <text evidence="2">The sequence shown here is derived from an EMBL/GenBank/DDBJ whole genome shotgun (WGS) entry which is preliminary data.</text>
</comment>
<protein>
    <submittedName>
        <fullName evidence="2">Pr6Pr family membrane protein</fullName>
    </submittedName>
</protein>
<evidence type="ECO:0000313" key="2">
    <source>
        <dbReference type="EMBL" id="MBM7124541.1"/>
    </source>
</evidence>
<gene>
    <name evidence="2" type="ORF">ISP19_04040</name>
</gene>
<dbReference type="InterPro" id="IPR049713">
    <property type="entry name" value="Pr6Pr-like"/>
</dbReference>
<feature type="transmembrane region" description="Helical" evidence="1">
    <location>
        <begin position="110"/>
        <end position="130"/>
    </location>
</feature>
<reference evidence="2" key="1">
    <citation type="submission" date="2020-10" db="EMBL/GenBank/DDBJ databases">
        <title>Phylogeny of dyella-like bacteria.</title>
        <authorList>
            <person name="Fu J."/>
        </authorList>
    </citation>
    <scope>NUCLEOTIDE SEQUENCE</scope>
    <source>
        <strain evidence="2">DHOC52</strain>
    </source>
</reference>
<dbReference type="RefSeq" id="WP_204680059.1">
    <property type="nucleotide sequence ID" value="NZ_BSNR01000017.1"/>
</dbReference>
<feature type="transmembrane region" description="Helical" evidence="1">
    <location>
        <begin position="41"/>
        <end position="68"/>
    </location>
</feature>
<feature type="transmembrane region" description="Helical" evidence="1">
    <location>
        <begin position="182"/>
        <end position="203"/>
    </location>
</feature>
<sequence>MSVTNGRARGLPALIAIVSGFALLLRLYLTLRDGTSVTGSLIDYFGFLTEWTNCLVFLTMVLPLLVPASAAGRFFMRKDVTGWVTASITFVGIAYFLLLSRDGPKHGLGWLANVLLHYAVPALVVIHGLIRLRGTALPWVTPFWWALYLLVYFIYALIRGALIDKYPYGFINVDRLGYAVTVRNGLMLLLAFLLLSYALLLICRLMKARL</sequence>
<evidence type="ECO:0000256" key="1">
    <source>
        <dbReference type="SAM" id="Phobius"/>
    </source>
</evidence>
<dbReference type="EMBL" id="JADIKE010000027">
    <property type="protein sequence ID" value="MBM7124541.1"/>
    <property type="molecule type" value="Genomic_DNA"/>
</dbReference>
<accession>A0ABS2JZW4</accession>
<keyword evidence="3" id="KW-1185">Reference proteome</keyword>
<proteinExistence type="predicted"/>
<feature type="transmembrane region" description="Helical" evidence="1">
    <location>
        <begin position="80"/>
        <end position="98"/>
    </location>
</feature>
<feature type="transmembrane region" description="Helical" evidence="1">
    <location>
        <begin position="12"/>
        <end position="29"/>
    </location>
</feature>
<keyword evidence="1" id="KW-0472">Membrane</keyword>
<keyword evidence="1" id="KW-1133">Transmembrane helix</keyword>
<dbReference type="Proteomes" id="UP001430149">
    <property type="component" value="Unassembled WGS sequence"/>
</dbReference>
<organism evidence="2 3">
    <name type="scientific">Dyella flava</name>
    <dbReference type="NCBI Taxonomy" id="1920170"/>
    <lineage>
        <taxon>Bacteria</taxon>
        <taxon>Pseudomonadati</taxon>
        <taxon>Pseudomonadota</taxon>
        <taxon>Gammaproteobacteria</taxon>
        <taxon>Lysobacterales</taxon>
        <taxon>Rhodanobacteraceae</taxon>
        <taxon>Dyella</taxon>
    </lineage>
</organism>